<proteinExistence type="predicted"/>
<reference evidence="1" key="2">
    <citation type="journal article" date="2021" name="Microbiome">
        <title>Successional dynamics and alternative stable states in a saline activated sludge microbial community over 9 years.</title>
        <authorList>
            <person name="Wang Y."/>
            <person name="Ye J."/>
            <person name="Ju F."/>
            <person name="Liu L."/>
            <person name="Boyd J.A."/>
            <person name="Deng Y."/>
            <person name="Parks D.H."/>
            <person name="Jiang X."/>
            <person name="Yin X."/>
            <person name="Woodcroft B.J."/>
            <person name="Tyson G.W."/>
            <person name="Hugenholtz P."/>
            <person name="Polz M.F."/>
            <person name="Zhang T."/>
        </authorList>
    </citation>
    <scope>NUCLEOTIDE SEQUENCE</scope>
    <source>
        <strain evidence="1">HKST-UBA14</strain>
    </source>
</reference>
<comment type="caution">
    <text evidence="1">The sequence shown here is derived from an EMBL/GenBank/DDBJ whole genome shotgun (WGS) entry which is preliminary data.</text>
</comment>
<evidence type="ECO:0000313" key="1">
    <source>
        <dbReference type="EMBL" id="MCA9383038.1"/>
    </source>
</evidence>
<gene>
    <name evidence="1" type="ORF">KC909_01610</name>
</gene>
<dbReference type="EMBL" id="JAGQLK010000022">
    <property type="protein sequence ID" value="MCA9383038.1"/>
    <property type="molecule type" value="Genomic_DNA"/>
</dbReference>
<evidence type="ECO:0000313" key="2">
    <source>
        <dbReference type="Proteomes" id="UP000783287"/>
    </source>
</evidence>
<sequence>TPKVTNPPVYTGISLYGTAVDGGVSLNWNVSGVDTSNGFKIVWNKTGNPVFGVDNAKYISDGSTRSMTVPIDAKSGKTLYFKVCRYVPDGHTCDNYSNQIAITY</sequence>
<name>A0A955RIS4_9BACT</name>
<organism evidence="1 2">
    <name type="scientific">Candidatus Dojkabacteria bacterium</name>
    <dbReference type="NCBI Taxonomy" id="2099670"/>
    <lineage>
        <taxon>Bacteria</taxon>
        <taxon>Candidatus Dojkabacteria</taxon>
    </lineage>
</organism>
<feature type="non-terminal residue" evidence="1">
    <location>
        <position position="1"/>
    </location>
</feature>
<protein>
    <submittedName>
        <fullName evidence="1">Uncharacterized protein</fullName>
    </submittedName>
</protein>
<reference evidence="1" key="1">
    <citation type="submission" date="2020-04" db="EMBL/GenBank/DDBJ databases">
        <authorList>
            <person name="Zhang T."/>
        </authorList>
    </citation>
    <scope>NUCLEOTIDE SEQUENCE</scope>
    <source>
        <strain evidence="1">HKST-UBA14</strain>
    </source>
</reference>
<dbReference type="AlphaFoldDB" id="A0A955RIS4"/>
<accession>A0A955RIS4</accession>
<dbReference type="Proteomes" id="UP000783287">
    <property type="component" value="Unassembled WGS sequence"/>
</dbReference>